<feature type="transmembrane region" description="Helical" evidence="1">
    <location>
        <begin position="92"/>
        <end position="112"/>
    </location>
</feature>
<reference evidence="2 4" key="1">
    <citation type="submission" date="2015-01" db="EMBL/GenBank/DDBJ databases">
        <authorList>
            <person name="Guo J."/>
        </authorList>
    </citation>
    <scope>NUCLEOTIDE SEQUENCE [LARGE SCALE GENOMIC DNA]</scope>
    <source>
        <strain evidence="2 4">DSM 22147</strain>
    </source>
</reference>
<gene>
    <name evidence="3" type="ORF">NCTC13832_01608</name>
    <name evidence="2" type="ORF">TP70_03400</name>
</gene>
<evidence type="ECO:0000313" key="4">
    <source>
        <dbReference type="Proteomes" id="UP000032366"/>
    </source>
</evidence>
<keyword evidence="1" id="KW-1133">Transmembrane helix</keyword>
<evidence type="ECO:0000313" key="3">
    <source>
        <dbReference type="EMBL" id="SUM57878.1"/>
    </source>
</evidence>
<evidence type="ECO:0000256" key="1">
    <source>
        <dbReference type="SAM" id="Phobius"/>
    </source>
</evidence>
<dbReference type="GO" id="GO:0016787">
    <property type="term" value="F:hydrolase activity"/>
    <property type="evidence" value="ECO:0007669"/>
    <property type="project" value="UniProtKB-KW"/>
</dbReference>
<keyword evidence="4" id="KW-1185">Reference proteome</keyword>
<dbReference type="PANTHER" id="PTHR40031">
    <property type="entry name" value="HYPOTHETICAL MEMBRANE SPANNING PROTEIN"/>
    <property type="match status" value="1"/>
</dbReference>
<feature type="transmembrane region" description="Helical" evidence="1">
    <location>
        <begin position="124"/>
        <end position="148"/>
    </location>
</feature>
<dbReference type="Pfam" id="PF04307">
    <property type="entry name" value="YdjM"/>
    <property type="match status" value="1"/>
</dbReference>
<sequence>MDTATHIAMGVSLTALATTDPTLADNFAATATVLIAGSLIPDIDTVLKLKNNATYITHHRGITHSIPFTILWPLLITFITFTFFTGVPPLHIWLWAQLAVALHVFVDIFNSYGTQALRPFSNKWIQLSVINTFDPIIFTILLVAIAIWSMGVHPYVVFGPTFVLLICYYILRFQMRGWLKKQALNQVQHLGQPTKVFIAPTIRFMQWRIAIQTEQHDYVGRSFGRNIVFSDKVKRQPLPDINIMKPVRRDPNIRAFLNFSSIYRWHIEHIDDETTELRLIDLRYLKNGHYQFVAIAHLDQELNVLHSYTGWVFSEDKLMKKLYAH</sequence>
<protein>
    <submittedName>
        <fullName evidence="3">Membrane bound metal dependent hydrolase</fullName>
    </submittedName>
    <submittedName>
        <fullName evidence="2">Metal-dependent hydrolase</fullName>
    </submittedName>
</protein>
<keyword evidence="1" id="KW-0472">Membrane</keyword>
<organism evidence="3 5">
    <name type="scientific">Staphylococcus microti</name>
    <dbReference type="NCBI Taxonomy" id="569857"/>
    <lineage>
        <taxon>Bacteria</taxon>
        <taxon>Bacillati</taxon>
        <taxon>Bacillota</taxon>
        <taxon>Bacilli</taxon>
        <taxon>Bacillales</taxon>
        <taxon>Staphylococcaceae</taxon>
        <taxon>Staphylococcus</taxon>
    </lineage>
</organism>
<evidence type="ECO:0000313" key="5">
    <source>
        <dbReference type="Proteomes" id="UP000254100"/>
    </source>
</evidence>
<dbReference type="AlphaFoldDB" id="A0A0D6XRM3"/>
<dbReference type="STRING" id="569857.TP70_03400"/>
<dbReference type="EMBL" id="UHDT01000001">
    <property type="protein sequence ID" value="SUM57878.1"/>
    <property type="molecule type" value="Genomic_DNA"/>
</dbReference>
<keyword evidence="1" id="KW-0812">Transmembrane</keyword>
<proteinExistence type="predicted"/>
<evidence type="ECO:0000313" key="2">
    <source>
        <dbReference type="EMBL" id="KIX91267.1"/>
    </source>
</evidence>
<keyword evidence="3" id="KW-0378">Hydrolase</keyword>
<dbReference type="OrthoDB" id="110250at2"/>
<dbReference type="EMBL" id="JXWY01000022">
    <property type="protein sequence ID" value="KIX91267.1"/>
    <property type="molecule type" value="Genomic_DNA"/>
</dbReference>
<dbReference type="Proteomes" id="UP000032366">
    <property type="component" value="Unassembled WGS sequence"/>
</dbReference>
<dbReference type="InterPro" id="IPR007404">
    <property type="entry name" value="YdjM-like"/>
</dbReference>
<dbReference type="Proteomes" id="UP000254100">
    <property type="component" value="Unassembled WGS sequence"/>
</dbReference>
<dbReference type="PANTHER" id="PTHR40031:SF1">
    <property type="entry name" value="MEMBRANE-BOUND METAL-DEPENDENT HYDROLASE"/>
    <property type="match status" value="1"/>
</dbReference>
<reference evidence="3 5" key="2">
    <citation type="submission" date="2018-06" db="EMBL/GenBank/DDBJ databases">
        <authorList>
            <consortium name="Pathogen Informatics"/>
            <person name="Doyle S."/>
        </authorList>
    </citation>
    <scope>NUCLEOTIDE SEQUENCE [LARGE SCALE GENOMIC DNA]</scope>
    <source>
        <strain evidence="3 5">NCTC13832</strain>
    </source>
</reference>
<name>A0A0D6XRM3_9STAP</name>
<accession>A0A0D6XRM3</accession>
<feature type="transmembrane region" description="Helical" evidence="1">
    <location>
        <begin position="154"/>
        <end position="171"/>
    </location>
</feature>
<dbReference type="RefSeq" id="WP_044359322.1">
    <property type="nucleotide sequence ID" value="NZ_JXWY01000022.1"/>
</dbReference>
<feature type="transmembrane region" description="Helical" evidence="1">
    <location>
        <begin position="68"/>
        <end position="86"/>
    </location>
</feature>
<dbReference type="InterPro" id="IPR053170">
    <property type="entry name" value="Transcription_regulator"/>
</dbReference>